<feature type="signal peptide" evidence="1">
    <location>
        <begin position="1"/>
        <end position="22"/>
    </location>
</feature>
<evidence type="ECO:0000256" key="1">
    <source>
        <dbReference type="SAM" id="SignalP"/>
    </source>
</evidence>
<keyword evidence="1" id="KW-0732">Signal</keyword>
<feature type="chain" id="PRO_5016938254" description="Pherophorin domain-containing protein" evidence="1">
    <location>
        <begin position="23"/>
        <end position="536"/>
    </location>
</feature>
<reference evidence="2 3" key="1">
    <citation type="submission" date="2016-10" db="EMBL/GenBank/DDBJ databases">
        <authorList>
            <person name="Cai Z."/>
        </authorList>
    </citation>
    <scope>NUCLEOTIDE SEQUENCE [LARGE SCALE GENOMIC DNA]</scope>
</reference>
<proteinExistence type="predicted"/>
<accession>A0A383VY88</accession>
<organism evidence="2 3">
    <name type="scientific">Tetradesmus obliquus</name>
    <name type="common">Green alga</name>
    <name type="synonym">Acutodesmus obliquus</name>
    <dbReference type="NCBI Taxonomy" id="3088"/>
    <lineage>
        <taxon>Eukaryota</taxon>
        <taxon>Viridiplantae</taxon>
        <taxon>Chlorophyta</taxon>
        <taxon>core chlorophytes</taxon>
        <taxon>Chlorophyceae</taxon>
        <taxon>CS clade</taxon>
        <taxon>Sphaeropleales</taxon>
        <taxon>Scenedesmaceae</taxon>
        <taxon>Tetradesmus</taxon>
    </lineage>
</organism>
<dbReference type="Proteomes" id="UP000256970">
    <property type="component" value="Unassembled WGS sequence"/>
</dbReference>
<protein>
    <recommendedName>
        <fullName evidence="4">Pherophorin domain-containing protein</fullName>
    </recommendedName>
</protein>
<evidence type="ECO:0000313" key="3">
    <source>
        <dbReference type="Proteomes" id="UP000256970"/>
    </source>
</evidence>
<evidence type="ECO:0000313" key="2">
    <source>
        <dbReference type="EMBL" id="SZX70438.1"/>
    </source>
</evidence>
<keyword evidence="3" id="KW-1185">Reference proteome</keyword>
<dbReference type="EMBL" id="FNXT01000989">
    <property type="protein sequence ID" value="SZX70438.1"/>
    <property type="molecule type" value="Genomic_DNA"/>
</dbReference>
<gene>
    <name evidence="2" type="ORF">BQ4739_LOCUS10651</name>
</gene>
<name>A0A383VY88_TETOB</name>
<evidence type="ECO:0008006" key="4">
    <source>
        <dbReference type="Google" id="ProtNLM"/>
    </source>
</evidence>
<dbReference type="AlphaFoldDB" id="A0A383VY88"/>
<sequence>MVVTQSSLLLAVLLAAVAFGDARNTAGSYVISVEHQTLGGQRYPRAAHGKTMSFFIGRADKARPYDFTINTASSVLLMTCRTGPARANCPAGLPASDNYVLQAANAVKGSNCSSIATGVGCPLPDPLNNRCFVSEPVTNRDGSHTIHNAVLSQDMITVRNVLYGNVISFKGYFGCSQASISCGAAASSCYSDATTCPKTAAGIAPLFQGGCSGSGRGLTAGWSFGSNNAVSNGGVPAAGTLAVPEQLFRAGAVSKRVTGFCYLQPQKDNNCRGRLRRNSAVVLGPAVPKDLTDTILPVQTYSAPLLPAVLPKQVPGAAFAYANTYRSLVASASVPVYLRPNMTQGPWSQNFTGTAVSFNPGEHSMLTVPTPVYTAFLDYYNQAAVKARSDAAAQGLTIQRCPAPVEQVCGMASDAPHTCQQVSMATDDPSKLATATMLLLSMYPSINITLQGGAAAEVATAIDLKLCDGDGSTGVTQGVAVCSYVLPAPEGDQGFGLGAPWFTGKFVQFDVSGAAPGYAESVGKVTWSDPINSCMF</sequence>